<evidence type="ECO:0000256" key="6">
    <source>
        <dbReference type="RuleBase" id="RU004466"/>
    </source>
</evidence>
<dbReference type="CDD" id="cd00685">
    <property type="entry name" value="Trans_IPPS_HT"/>
    <property type="match status" value="1"/>
</dbReference>
<accession>A0A3P5Y9F4</accession>
<evidence type="ECO:0000313" key="8">
    <source>
        <dbReference type="Proteomes" id="UP000280759"/>
    </source>
</evidence>
<dbReference type="Proteomes" id="UP000280759">
    <property type="component" value="Unassembled WGS sequence"/>
</dbReference>
<evidence type="ECO:0000256" key="2">
    <source>
        <dbReference type="ARBA" id="ARBA00006706"/>
    </source>
</evidence>
<evidence type="ECO:0000256" key="4">
    <source>
        <dbReference type="ARBA" id="ARBA00022723"/>
    </source>
</evidence>
<keyword evidence="8" id="KW-1185">Reference proteome</keyword>
<dbReference type="InterPro" id="IPR000092">
    <property type="entry name" value="Polyprenyl_synt"/>
</dbReference>
<comment type="cofactor">
    <cofactor evidence="1">
        <name>Mg(2+)</name>
        <dbReference type="ChEBI" id="CHEBI:18420"/>
    </cofactor>
</comment>
<dbReference type="GO" id="GO:0008299">
    <property type="term" value="P:isoprenoid biosynthetic process"/>
    <property type="evidence" value="ECO:0007669"/>
    <property type="project" value="InterPro"/>
</dbReference>
<name>A0A3P5Y9F4_STRCB</name>
<dbReference type="PANTHER" id="PTHR12001">
    <property type="entry name" value="GERANYLGERANYL PYROPHOSPHATE SYNTHASE"/>
    <property type="match status" value="1"/>
</dbReference>
<evidence type="ECO:0000256" key="1">
    <source>
        <dbReference type="ARBA" id="ARBA00001946"/>
    </source>
</evidence>
<dbReference type="Pfam" id="PF00348">
    <property type="entry name" value="polyprenyl_synt"/>
    <property type="match status" value="1"/>
</dbReference>
<organism evidence="7 8">
    <name type="scientific">Streptococcus canis</name>
    <dbReference type="NCBI Taxonomy" id="1329"/>
    <lineage>
        <taxon>Bacteria</taxon>
        <taxon>Bacillati</taxon>
        <taxon>Bacillota</taxon>
        <taxon>Bacilli</taxon>
        <taxon>Lactobacillales</taxon>
        <taxon>Streptococcaceae</taxon>
        <taxon>Streptococcus</taxon>
    </lineage>
</organism>
<keyword evidence="5" id="KW-0460">Magnesium</keyword>
<evidence type="ECO:0000256" key="5">
    <source>
        <dbReference type="ARBA" id="ARBA00022842"/>
    </source>
</evidence>
<proteinExistence type="inferred from homology"/>
<keyword evidence="4" id="KW-0479">Metal-binding</keyword>
<protein>
    <submittedName>
        <fullName evidence="7">Heptaprenyl diphosphate synthase component 2</fullName>
        <ecNumber evidence="7">2.5.1.30</ecNumber>
    </submittedName>
</protein>
<dbReference type="SUPFAM" id="SSF48576">
    <property type="entry name" value="Terpenoid synthases"/>
    <property type="match status" value="1"/>
</dbReference>
<evidence type="ECO:0000313" key="7">
    <source>
        <dbReference type="EMBL" id="VDC42644.1"/>
    </source>
</evidence>
<dbReference type="EC" id="2.5.1.30" evidence="7"/>
<reference evidence="7 8" key="1">
    <citation type="submission" date="2018-10" db="EMBL/GenBank/DDBJ databases">
        <authorList>
            <consortium name="Molecular Microbiology and Infection Unit (UMMI)"/>
            <person name="Machado M."/>
        </authorList>
    </citation>
    <scope>NUCLEOTIDE SEQUENCE [LARGE SCALE GENOMIC DNA]</scope>
    <source>
        <strain evidence="7">FMV2238.02</strain>
    </source>
</reference>
<dbReference type="InterPro" id="IPR008949">
    <property type="entry name" value="Isoprenoid_synthase_dom_sf"/>
</dbReference>
<comment type="similarity">
    <text evidence="2 6">Belongs to the FPP/GGPP synthase family.</text>
</comment>
<dbReference type="InterPro" id="IPR033749">
    <property type="entry name" value="Polyprenyl_synt_CS"/>
</dbReference>
<dbReference type="AlphaFoldDB" id="A0A3P5Y9F4"/>
<dbReference type="PANTHER" id="PTHR12001:SF69">
    <property type="entry name" value="ALL TRANS-POLYPRENYL-DIPHOSPHATE SYNTHASE PDSS1"/>
    <property type="match status" value="1"/>
</dbReference>
<dbReference type="Gene3D" id="1.10.600.10">
    <property type="entry name" value="Farnesyl Diphosphate Synthase"/>
    <property type="match status" value="1"/>
</dbReference>
<dbReference type="RefSeq" id="WP_125074265.1">
    <property type="nucleotide sequence ID" value="NZ_CP053792.1"/>
</dbReference>
<dbReference type="EMBL" id="UXEP01000014">
    <property type="protein sequence ID" value="VDC42644.1"/>
    <property type="molecule type" value="Genomic_DNA"/>
</dbReference>
<evidence type="ECO:0000256" key="3">
    <source>
        <dbReference type="ARBA" id="ARBA00022679"/>
    </source>
</evidence>
<dbReference type="GO" id="GO:0000010">
    <property type="term" value="F:heptaprenyl diphosphate synthase activity"/>
    <property type="evidence" value="ECO:0007669"/>
    <property type="project" value="UniProtKB-EC"/>
</dbReference>
<keyword evidence="3 6" id="KW-0808">Transferase</keyword>
<dbReference type="PROSITE" id="PS00444">
    <property type="entry name" value="POLYPRENYL_SYNTHASE_2"/>
    <property type="match status" value="1"/>
</dbReference>
<gene>
    <name evidence="7" type="primary">hepT_2</name>
    <name evidence="7" type="ORF">FMV2238Y02_10940</name>
</gene>
<dbReference type="GO" id="GO:0046872">
    <property type="term" value="F:metal ion binding"/>
    <property type="evidence" value="ECO:0007669"/>
    <property type="project" value="UniProtKB-KW"/>
</dbReference>
<sequence>MIHAIWKDHGDIEGALVSVKHIMISEMSALSPDIKANILKYINASGKYLRAGLCLYLAKEIEGKISQGKLYLAAAIETFHLATLIHDDVIDEADLRRNLKPLHRVYSNKLAIYSGDYLLSYAGRLAAKGAQLLKIKDTLEDEPPLSYQLVERILAGELAQLMNQYNSQMTMKAYLKQIKGKTAFLFGIACQLGTWHPRLSQKELSAAYHFGIFLGMAFQISDDLIDYQLQANQSGKPRLQDVQNGIYTAPLIFGMAESKPIRQAVKNHKSLEWDQEELAMLYKQLEETQAFEATETLINNYLIKLNRACELLPLEHKEEFLIFIRQILARDF</sequence>